<name>A0AB39Q9Q9_9ACTN</name>
<accession>A0AB39Q9Q9</accession>
<organism evidence="1">
    <name type="scientific">Streptomyces sp. R28</name>
    <dbReference type="NCBI Taxonomy" id="3238628"/>
    <lineage>
        <taxon>Bacteria</taxon>
        <taxon>Bacillati</taxon>
        <taxon>Actinomycetota</taxon>
        <taxon>Actinomycetes</taxon>
        <taxon>Kitasatosporales</taxon>
        <taxon>Streptomycetaceae</taxon>
        <taxon>Streptomyces</taxon>
    </lineage>
</organism>
<dbReference type="RefSeq" id="WP_369172844.1">
    <property type="nucleotide sequence ID" value="NZ_CP163439.1"/>
</dbReference>
<reference evidence="1" key="1">
    <citation type="submission" date="2024-07" db="EMBL/GenBank/DDBJ databases">
        <authorList>
            <person name="Yu S.T."/>
        </authorList>
    </citation>
    <scope>NUCLEOTIDE SEQUENCE</scope>
    <source>
        <strain evidence="1">R28</strain>
    </source>
</reference>
<protein>
    <submittedName>
        <fullName evidence="1">Uncharacterized protein</fullName>
    </submittedName>
</protein>
<evidence type="ECO:0000313" key="1">
    <source>
        <dbReference type="EMBL" id="XDQ38138.1"/>
    </source>
</evidence>
<proteinExistence type="predicted"/>
<dbReference type="EMBL" id="CP163439">
    <property type="protein sequence ID" value="XDQ38138.1"/>
    <property type="molecule type" value="Genomic_DNA"/>
</dbReference>
<sequence length="59" mass="6433">MTHAHTLRPRRTPTTTVHVTAHGAASIAVHIAIRRRRPRLDGWGRVDALLGHGLPRSAG</sequence>
<gene>
    <name evidence="1" type="ORF">AB5J49_34955</name>
</gene>
<dbReference type="AlphaFoldDB" id="A0AB39Q9Q9"/>